<dbReference type="SUPFAM" id="SSF53474">
    <property type="entry name" value="alpha/beta-Hydrolases"/>
    <property type="match status" value="1"/>
</dbReference>
<dbReference type="PANTHER" id="PTHR43798:SF31">
    <property type="entry name" value="AB HYDROLASE SUPERFAMILY PROTEIN YCLE"/>
    <property type="match status" value="1"/>
</dbReference>
<dbReference type="EMBL" id="UXEP01000014">
    <property type="protein sequence ID" value="VDC42654.1"/>
    <property type="molecule type" value="Genomic_DNA"/>
</dbReference>
<dbReference type="Proteomes" id="UP000280759">
    <property type="component" value="Unassembled WGS sequence"/>
</dbReference>
<feature type="domain" description="AB hydrolase-1" evidence="2">
    <location>
        <begin position="23"/>
        <end position="136"/>
    </location>
</feature>
<accession>A0A3P5Y9G2</accession>
<dbReference type="PANTHER" id="PTHR43798">
    <property type="entry name" value="MONOACYLGLYCEROL LIPASE"/>
    <property type="match status" value="1"/>
</dbReference>
<evidence type="ECO:0000256" key="1">
    <source>
        <dbReference type="ARBA" id="ARBA00022801"/>
    </source>
</evidence>
<dbReference type="InterPro" id="IPR050266">
    <property type="entry name" value="AB_hydrolase_sf"/>
</dbReference>
<evidence type="ECO:0000313" key="4">
    <source>
        <dbReference type="Proteomes" id="UP000280759"/>
    </source>
</evidence>
<gene>
    <name evidence="3" type="primary">yvaM</name>
    <name evidence="3" type="ORF">FMV2238Y02_11040</name>
</gene>
<dbReference type="InterPro" id="IPR000073">
    <property type="entry name" value="AB_hydrolase_1"/>
</dbReference>
<keyword evidence="1 3" id="KW-0378">Hydrolase</keyword>
<dbReference type="InterPro" id="IPR029058">
    <property type="entry name" value="AB_hydrolase_fold"/>
</dbReference>
<dbReference type="EC" id="3.-.-.-" evidence="3"/>
<keyword evidence="4" id="KW-1185">Reference proteome</keyword>
<proteinExistence type="predicted"/>
<dbReference type="RefSeq" id="WP_125074274.1">
    <property type="nucleotide sequence ID" value="NZ_CP053792.1"/>
</dbReference>
<dbReference type="AlphaFoldDB" id="A0A3P5Y9G2"/>
<dbReference type="PRINTS" id="PR00111">
    <property type="entry name" value="ABHYDROLASE"/>
</dbReference>
<evidence type="ECO:0000259" key="2">
    <source>
        <dbReference type="Pfam" id="PF00561"/>
    </source>
</evidence>
<evidence type="ECO:0000313" key="3">
    <source>
        <dbReference type="EMBL" id="VDC42654.1"/>
    </source>
</evidence>
<protein>
    <submittedName>
        <fullName evidence="3">AB hydrolase superfamily protein YvaM</fullName>
        <ecNumber evidence="3">3.-.-.-</ecNumber>
    </submittedName>
</protein>
<organism evidence="3 4">
    <name type="scientific">Streptococcus canis</name>
    <dbReference type="NCBI Taxonomy" id="1329"/>
    <lineage>
        <taxon>Bacteria</taxon>
        <taxon>Bacillati</taxon>
        <taxon>Bacillota</taxon>
        <taxon>Bacilli</taxon>
        <taxon>Lactobacillales</taxon>
        <taxon>Streptococcaceae</taxon>
        <taxon>Streptococcus</taxon>
    </lineage>
</organism>
<name>A0A3P5Y9G2_STRCB</name>
<dbReference type="Pfam" id="PF00561">
    <property type="entry name" value="Abhydrolase_1"/>
    <property type="match status" value="1"/>
</dbReference>
<dbReference type="Gene3D" id="3.40.50.1820">
    <property type="entry name" value="alpha/beta hydrolase"/>
    <property type="match status" value="1"/>
</dbReference>
<sequence>MKHTINTKDGLHLFIEEIGSGFPLVFLHGNNLNSHYFTGQRSLSNTYRLVFIDSRGHGKSSKTVVPLTFSQLADDLEIALETLGISACLLVGHSDGANLALTYVQKYPKRVRGLLLNGGNFSFSALNVWVRMGVKIELFFLNYFKSIFPILKRPFAVAQLLKEDIVIDHKQLNQFQGPVLVLMGEREMISLEHSRELANAFQQGQLVIVPKLGHNIANRQPNLFNHYIKDLVFTIQKEV</sequence>
<dbReference type="GO" id="GO:0016020">
    <property type="term" value="C:membrane"/>
    <property type="evidence" value="ECO:0007669"/>
    <property type="project" value="TreeGrafter"/>
</dbReference>
<dbReference type="GO" id="GO:0016787">
    <property type="term" value="F:hydrolase activity"/>
    <property type="evidence" value="ECO:0007669"/>
    <property type="project" value="UniProtKB-KW"/>
</dbReference>
<reference evidence="3 4" key="1">
    <citation type="submission" date="2018-10" db="EMBL/GenBank/DDBJ databases">
        <authorList>
            <consortium name="Molecular Microbiology and Infection Unit (UMMI)"/>
            <person name="Machado M."/>
        </authorList>
    </citation>
    <scope>NUCLEOTIDE SEQUENCE [LARGE SCALE GENOMIC DNA]</scope>
    <source>
        <strain evidence="3">FMV2238.02</strain>
    </source>
</reference>